<evidence type="ECO:0000313" key="4">
    <source>
        <dbReference type="EMBL" id="OLP43808.1"/>
    </source>
</evidence>
<protein>
    <recommendedName>
        <fullName evidence="3">Probable chemoreceptor glutamine deamidase CheD</fullName>
        <ecNumber evidence="3">3.5.1.44</ecNumber>
    </recommendedName>
</protein>
<dbReference type="STRING" id="1867956.BJF95_21830"/>
<dbReference type="GO" id="GO:0050568">
    <property type="term" value="F:protein-glutamine glutaminase activity"/>
    <property type="evidence" value="ECO:0007669"/>
    <property type="project" value="UniProtKB-UniRule"/>
</dbReference>
<keyword evidence="2 3" id="KW-0378">Hydrolase</keyword>
<dbReference type="PANTHER" id="PTHR35147:SF2">
    <property type="entry name" value="CHEMORECEPTOR GLUTAMINE DEAMIDASE CHED-RELATED"/>
    <property type="match status" value="1"/>
</dbReference>
<sequence>MPSDARPRGVLRRISISQGEYVVLDDPNAVITTVLGSCVSTCIRDPKLGVGGMNHFVLPEPKALGGAPLGGDLSRYGLHLMKQLIDDLLMRGADMRRLEAKIYGGASPCNSYYNVGERNASFAFGFLAERRITVVEARLGGSSGCKLDYWPVSGKAIYMPLRPEKMMIPPKAIQMKRVLPF</sequence>
<evidence type="ECO:0000313" key="5">
    <source>
        <dbReference type="Proteomes" id="UP000186894"/>
    </source>
</evidence>
<reference evidence="4 5" key="1">
    <citation type="submission" date="2016-09" db="EMBL/GenBank/DDBJ databases">
        <title>Rhizobium oryziradicis sp. nov., isolated from the root of rice.</title>
        <authorList>
            <person name="Zhao J."/>
            <person name="Zhang X."/>
        </authorList>
    </citation>
    <scope>NUCLEOTIDE SEQUENCE [LARGE SCALE GENOMIC DNA]</scope>
    <source>
        <strain evidence="4 5">N19</strain>
    </source>
</reference>
<dbReference type="GO" id="GO:0006935">
    <property type="term" value="P:chemotaxis"/>
    <property type="evidence" value="ECO:0007669"/>
    <property type="project" value="UniProtKB-UniRule"/>
</dbReference>
<gene>
    <name evidence="3" type="primary">cheD</name>
    <name evidence="4" type="ORF">BJF95_21830</name>
</gene>
<keyword evidence="5" id="KW-1185">Reference proteome</keyword>
<name>A0A1Q8ZPX5_9HYPH</name>
<dbReference type="AlphaFoldDB" id="A0A1Q8ZPX5"/>
<organism evidence="4 5">
    <name type="scientific">Rhizobium oryziradicis</name>
    <dbReference type="NCBI Taxonomy" id="1867956"/>
    <lineage>
        <taxon>Bacteria</taxon>
        <taxon>Pseudomonadati</taxon>
        <taxon>Pseudomonadota</taxon>
        <taxon>Alphaproteobacteria</taxon>
        <taxon>Hyphomicrobiales</taxon>
        <taxon>Rhizobiaceae</taxon>
        <taxon>Rhizobium/Agrobacterium group</taxon>
        <taxon>Rhizobium</taxon>
    </lineage>
</organism>
<keyword evidence="1 3" id="KW-0145">Chemotaxis</keyword>
<dbReference type="InterPro" id="IPR005659">
    <property type="entry name" value="Chemorcpt_Glu_NH3ase_CheD"/>
</dbReference>
<dbReference type="Proteomes" id="UP000186894">
    <property type="component" value="Unassembled WGS sequence"/>
</dbReference>
<proteinExistence type="inferred from homology"/>
<dbReference type="InterPro" id="IPR038592">
    <property type="entry name" value="CheD-like_sf"/>
</dbReference>
<dbReference type="Gene3D" id="3.30.1330.200">
    <property type="match status" value="1"/>
</dbReference>
<evidence type="ECO:0000256" key="1">
    <source>
        <dbReference type="ARBA" id="ARBA00022500"/>
    </source>
</evidence>
<dbReference type="EMBL" id="MKIM01000028">
    <property type="protein sequence ID" value="OLP43808.1"/>
    <property type="molecule type" value="Genomic_DNA"/>
</dbReference>
<dbReference type="PANTHER" id="PTHR35147">
    <property type="entry name" value="CHEMORECEPTOR GLUTAMINE DEAMIDASE CHED-RELATED"/>
    <property type="match status" value="1"/>
</dbReference>
<dbReference type="OrthoDB" id="9807202at2"/>
<dbReference type="HAMAP" id="MF_01440">
    <property type="entry name" value="CheD"/>
    <property type="match status" value="1"/>
</dbReference>
<comment type="similarity">
    <text evidence="3">Belongs to the CheD family.</text>
</comment>
<comment type="catalytic activity">
    <reaction evidence="3">
        <text>L-glutaminyl-[protein] + H2O = L-glutamyl-[protein] + NH4(+)</text>
        <dbReference type="Rhea" id="RHEA:16441"/>
        <dbReference type="Rhea" id="RHEA-COMP:10207"/>
        <dbReference type="Rhea" id="RHEA-COMP:10208"/>
        <dbReference type="ChEBI" id="CHEBI:15377"/>
        <dbReference type="ChEBI" id="CHEBI:28938"/>
        <dbReference type="ChEBI" id="CHEBI:29973"/>
        <dbReference type="ChEBI" id="CHEBI:30011"/>
        <dbReference type="EC" id="3.5.1.44"/>
    </reaction>
</comment>
<evidence type="ECO:0000256" key="2">
    <source>
        <dbReference type="ARBA" id="ARBA00022801"/>
    </source>
</evidence>
<dbReference type="EC" id="3.5.1.44" evidence="3"/>
<accession>A0A1Q8ZPX5</accession>
<comment type="caution">
    <text evidence="4">The sequence shown here is derived from an EMBL/GenBank/DDBJ whole genome shotgun (WGS) entry which is preliminary data.</text>
</comment>
<comment type="function">
    <text evidence="3">Probably deamidates glutamine residues to glutamate on methyl-accepting chemotaxis receptors (MCPs), playing an important role in chemotaxis.</text>
</comment>
<evidence type="ECO:0000256" key="3">
    <source>
        <dbReference type="HAMAP-Rule" id="MF_01440"/>
    </source>
</evidence>
<dbReference type="InterPro" id="IPR011324">
    <property type="entry name" value="Cytotoxic_necrot_fac-like_cat"/>
</dbReference>
<dbReference type="SUPFAM" id="SSF64438">
    <property type="entry name" value="CNF1/YfiH-like putative cysteine hydrolases"/>
    <property type="match status" value="1"/>
</dbReference>
<dbReference type="CDD" id="cd16352">
    <property type="entry name" value="CheD"/>
    <property type="match status" value="1"/>
</dbReference>
<dbReference type="Pfam" id="PF03975">
    <property type="entry name" value="CheD"/>
    <property type="match status" value="1"/>
</dbReference>